<dbReference type="Pfam" id="PF12895">
    <property type="entry name" value="ANAPC3"/>
    <property type="match status" value="1"/>
</dbReference>
<dbReference type="GO" id="GO:0030992">
    <property type="term" value="C:intraciliary transport particle B"/>
    <property type="evidence" value="ECO:0007669"/>
    <property type="project" value="TreeGrafter"/>
</dbReference>
<dbReference type="InterPro" id="IPR030511">
    <property type="entry name" value="TTC26"/>
</dbReference>
<dbReference type="SUPFAM" id="SSF48452">
    <property type="entry name" value="TPR-like"/>
    <property type="match status" value="2"/>
</dbReference>
<dbReference type="InterPro" id="IPR056150">
    <property type="entry name" value="WD40_CDC20-Fz"/>
</dbReference>
<sequence>MLLGRIRQVRRKNDQPVEVKRDAIPELDEYLIRRDYTGAMAMLEFKRKEEPQNVANNLWLGHCAFHAGEYTKALEVYEWMLSLKDCPPEAYVYAGCCLFFMGRHKEAQEVAEKGPKSPLQNRLLLLISHRTGNDQKVLAHHAQLRDSIEDQCCLATINYMRSHFHDAQEIYKRLAESNESFHAIAIYLAMCMYRQDYFEPALRLTNEYLTTHNDSVTVINLKAACLFRLYDGERAVAELKRIPEQSFASHYAKHILKHNLVVFQNGEAALQVLPALVDIVPEARANLIIFHLRRGELSEAHALTQYEPKQPTDYLLKAIVLSTIGYQTGKAEALDQAADYFQTVGQSAAECDTITGRQCMASHYFIKKMFEEVVVYLDSIKEYFKDDGLFNFNYGQAQLCCSNYAEAEVRLAAVTDDEITTDPVYMQSLARAYIMNKRPHLAWELYQKKRSSAGSRLMLDVIANDSYRSGYFYYAAKAYDAVERITNVEQWLAKRGCCAGLFQQDASPLTSPSKYRTDGGDRYIPLRQNNDDWCARYSAINHQRFQRLTENVSRRVCGASPDNANAIPTVPTIPDDAKQESFAHRALLRNELLRDNISDIRGEYDTLDYQRFYQTPGHGLFQYGQKKSPLKFGEPSTSSMTSSPSKINYTNSPLSEESQRLLKSPRKPQRKVPKNPYKVLDAPELQDDFYLNLVDWSAENMLAVGLNTCVYLWSACNSQVIKLCDLQPQSDTVTSVQWSDNGEYLAVGTNQGKTQIWDMKSQKRLHDLAGHTARIGCLSWNGDLICSGSRDRYILQRDIRCPEDSIRRLGSHKQEVCGLKWSHDKNSLASGGNDNQLLVWNLKKDEPFQTYTEHNAAVKALAWSPHHHGLLVSGGGTADRCLRFWNTLTGQPMQCIDTGSQVCNVAWSKHSSELVSTHGYSLNQVIIWKYPALQPITKLTGHQFRVLYLAMSPDGESIVTGAGDETLRFWHVFSKSGQPKAIRSKLNLFTSIR</sequence>
<evidence type="ECO:0000256" key="1">
    <source>
        <dbReference type="ARBA" id="ARBA00004138"/>
    </source>
</evidence>
<dbReference type="FunFam" id="2.130.10.10:FF:000025">
    <property type="entry name" value="FIZZY-related 2 isoform 1"/>
    <property type="match status" value="1"/>
</dbReference>
<dbReference type="GO" id="GO:0035720">
    <property type="term" value="P:intraciliary anterograde transport"/>
    <property type="evidence" value="ECO:0007669"/>
    <property type="project" value="TreeGrafter"/>
</dbReference>
<dbReference type="Proteomes" id="UP001175271">
    <property type="component" value="Unassembled WGS sequence"/>
</dbReference>
<comment type="subcellular location">
    <subcellularLocation>
        <location evidence="1">Cell projection</location>
        <location evidence="1">Cilium</location>
    </subcellularLocation>
</comment>
<gene>
    <name evidence="17" type="ORF">QR680_000884</name>
</gene>
<evidence type="ECO:0000256" key="8">
    <source>
        <dbReference type="ARBA" id="ARBA00022776"/>
    </source>
</evidence>
<evidence type="ECO:0000256" key="9">
    <source>
        <dbReference type="ARBA" id="ARBA00022803"/>
    </source>
</evidence>
<evidence type="ECO:0000313" key="17">
    <source>
        <dbReference type="EMBL" id="KAK0394702.1"/>
    </source>
</evidence>
<dbReference type="GO" id="GO:0036064">
    <property type="term" value="C:ciliary basal body"/>
    <property type="evidence" value="ECO:0007669"/>
    <property type="project" value="TreeGrafter"/>
</dbReference>
<dbReference type="InterPro" id="IPR015943">
    <property type="entry name" value="WD40/YVTN_repeat-like_dom_sf"/>
</dbReference>
<dbReference type="EMBL" id="JAUCMV010000005">
    <property type="protein sequence ID" value="KAK0394702.1"/>
    <property type="molecule type" value="Genomic_DNA"/>
</dbReference>
<evidence type="ECO:0000256" key="6">
    <source>
        <dbReference type="ARBA" id="ARBA00022618"/>
    </source>
</evidence>
<dbReference type="PROSITE" id="PS00678">
    <property type="entry name" value="WD_REPEATS_1"/>
    <property type="match status" value="1"/>
</dbReference>
<dbReference type="InterPro" id="IPR001680">
    <property type="entry name" value="WD40_rpt"/>
</dbReference>
<comment type="similarity">
    <text evidence="3">Belongs to the WD repeat CDC20/Fizzy family.</text>
</comment>
<dbReference type="Gene3D" id="2.130.10.10">
    <property type="entry name" value="YVTN repeat-like/Quinoprotein amine dehydrogenase"/>
    <property type="match status" value="1"/>
</dbReference>
<keyword evidence="11" id="KW-0131">Cell cycle</keyword>
<dbReference type="GO" id="GO:0035735">
    <property type="term" value="P:intraciliary transport involved in cilium assembly"/>
    <property type="evidence" value="ECO:0007669"/>
    <property type="project" value="TreeGrafter"/>
</dbReference>
<keyword evidence="6" id="KW-0132">Cell division</keyword>
<dbReference type="AlphaFoldDB" id="A0AA39GW88"/>
<dbReference type="Gene3D" id="1.25.40.10">
    <property type="entry name" value="Tetratricopeptide repeat domain"/>
    <property type="match status" value="3"/>
</dbReference>
<accession>A0AA39GW88</accession>
<evidence type="ECO:0000313" key="18">
    <source>
        <dbReference type="Proteomes" id="UP001175271"/>
    </source>
</evidence>
<evidence type="ECO:0000256" key="12">
    <source>
        <dbReference type="ARBA" id="ARBA00073600"/>
    </source>
</evidence>
<dbReference type="GO" id="GO:0097546">
    <property type="term" value="C:ciliary base"/>
    <property type="evidence" value="ECO:0007669"/>
    <property type="project" value="TreeGrafter"/>
</dbReference>
<evidence type="ECO:0000256" key="11">
    <source>
        <dbReference type="ARBA" id="ARBA00023306"/>
    </source>
</evidence>
<keyword evidence="8" id="KW-0498">Mitosis</keyword>
<evidence type="ECO:0000256" key="7">
    <source>
        <dbReference type="ARBA" id="ARBA00022737"/>
    </source>
</evidence>
<dbReference type="InterPro" id="IPR019775">
    <property type="entry name" value="WD40_repeat_CS"/>
</dbReference>
<keyword evidence="5 14" id="KW-0853">WD repeat</keyword>
<keyword evidence="18" id="KW-1185">Reference proteome</keyword>
<organism evidence="17 18">
    <name type="scientific">Steinernema hermaphroditum</name>
    <dbReference type="NCBI Taxonomy" id="289476"/>
    <lineage>
        <taxon>Eukaryota</taxon>
        <taxon>Metazoa</taxon>
        <taxon>Ecdysozoa</taxon>
        <taxon>Nematoda</taxon>
        <taxon>Chromadorea</taxon>
        <taxon>Rhabditida</taxon>
        <taxon>Tylenchina</taxon>
        <taxon>Panagrolaimomorpha</taxon>
        <taxon>Strongyloidoidea</taxon>
        <taxon>Steinernematidae</taxon>
        <taxon>Steinernema</taxon>
    </lineage>
</organism>
<dbReference type="InterPro" id="IPR011990">
    <property type="entry name" value="TPR-like_helical_dom_sf"/>
</dbReference>
<dbReference type="GO" id="GO:0051301">
    <property type="term" value="P:cell division"/>
    <property type="evidence" value="ECO:0007669"/>
    <property type="project" value="UniProtKB-KW"/>
</dbReference>
<feature type="compositionally biased region" description="Low complexity" evidence="15">
    <location>
        <begin position="635"/>
        <end position="645"/>
    </location>
</feature>
<dbReference type="Pfam" id="PF24807">
    <property type="entry name" value="WD40_CDC20-Fz"/>
    <property type="match status" value="1"/>
</dbReference>
<dbReference type="InterPro" id="IPR036322">
    <property type="entry name" value="WD40_repeat_dom_sf"/>
</dbReference>
<dbReference type="PANTHER" id="PTHR14781:SF0">
    <property type="entry name" value="INTRAFLAGELLAR TRANSPORT PROTEIN 56"/>
    <property type="match status" value="1"/>
</dbReference>
<dbReference type="GO" id="GO:0120170">
    <property type="term" value="F:intraciliary transport particle B binding"/>
    <property type="evidence" value="ECO:0007669"/>
    <property type="project" value="TreeGrafter"/>
</dbReference>
<dbReference type="PROSITE" id="PS50294">
    <property type="entry name" value="WD_REPEATS_REGION"/>
    <property type="match status" value="3"/>
</dbReference>
<comment type="pathway">
    <text evidence="2">Protein modification; protein ubiquitination.</text>
</comment>
<proteinExistence type="inferred from homology"/>
<dbReference type="SUPFAM" id="SSF50978">
    <property type="entry name" value="WD40 repeat-like"/>
    <property type="match status" value="1"/>
</dbReference>
<comment type="caution">
    <text evidence="17">The sequence shown here is derived from an EMBL/GenBank/DDBJ whole genome shotgun (WGS) entry which is preliminary data.</text>
</comment>
<protein>
    <recommendedName>
        <fullName evidence="12">Fizzy-related protein homolog</fullName>
    </recommendedName>
    <alternativeName>
        <fullName evidence="13">Cdh1/Hct1 homolog</fullName>
    </alternativeName>
</protein>
<feature type="compositionally biased region" description="Basic residues" evidence="15">
    <location>
        <begin position="663"/>
        <end position="673"/>
    </location>
</feature>
<feature type="compositionally biased region" description="Polar residues" evidence="15">
    <location>
        <begin position="646"/>
        <end position="656"/>
    </location>
</feature>
<feature type="region of interest" description="Disordered" evidence="15">
    <location>
        <begin position="629"/>
        <end position="674"/>
    </location>
</feature>
<dbReference type="SMART" id="SM00320">
    <property type="entry name" value="WD40"/>
    <property type="match status" value="7"/>
</dbReference>
<feature type="repeat" description="WD" evidence="14">
    <location>
        <begin position="809"/>
        <end position="850"/>
    </location>
</feature>
<evidence type="ECO:0000259" key="16">
    <source>
        <dbReference type="Pfam" id="PF24807"/>
    </source>
</evidence>
<evidence type="ECO:0000256" key="4">
    <source>
        <dbReference type="ARBA" id="ARBA00007834"/>
    </source>
</evidence>
<evidence type="ECO:0000256" key="14">
    <source>
        <dbReference type="PROSITE-ProRule" id="PRU00221"/>
    </source>
</evidence>
<evidence type="ECO:0000256" key="3">
    <source>
        <dbReference type="ARBA" id="ARBA00006445"/>
    </source>
</evidence>
<evidence type="ECO:0000256" key="10">
    <source>
        <dbReference type="ARBA" id="ARBA00023273"/>
    </source>
</evidence>
<feature type="domain" description="CDC20/Fizzy WD40" evidence="16">
    <location>
        <begin position="680"/>
        <end position="970"/>
    </location>
</feature>
<feature type="repeat" description="WD" evidence="14">
    <location>
        <begin position="939"/>
        <end position="972"/>
    </location>
</feature>
<evidence type="ECO:0000256" key="15">
    <source>
        <dbReference type="SAM" id="MobiDB-lite"/>
    </source>
</evidence>
<dbReference type="CDD" id="cd00200">
    <property type="entry name" value="WD40"/>
    <property type="match status" value="1"/>
</dbReference>
<evidence type="ECO:0000256" key="5">
    <source>
        <dbReference type="ARBA" id="ARBA00022574"/>
    </source>
</evidence>
<keyword evidence="10" id="KW-0966">Cell projection</keyword>
<comment type="similarity">
    <text evidence="4">Belongs to the IFT56 family.</text>
</comment>
<dbReference type="PROSITE" id="PS50082">
    <property type="entry name" value="WD_REPEATS_2"/>
    <property type="match status" value="3"/>
</dbReference>
<feature type="repeat" description="WD" evidence="14">
    <location>
        <begin position="726"/>
        <end position="767"/>
    </location>
</feature>
<evidence type="ECO:0000256" key="2">
    <source>
        <dbReference type="ARBA" id="ARBA00004906"/>
    </source>
</evidence>
<keyword evidence="7" id="KW-0677">Repeat</keyword>
<reference evidence="17" key="1">
    <citation type="submission" date="2023-06" db="EMBL/GenBank/DDBJ databases">
        <title>Genomic analysis of the entomopathogenic nematode Steinernema hermaphroditum.</title>
        <authorList>
            <person name="Schwarz E.M."/>
            <person name="Heppert J.K."/>
            <person name="Baniya A."/>
            <person name="Schwartz H.T."/>
            <person name="Tan C.-H."/>
            <person name="Antoshechkin I."/>
            <person name="Sternberg P.W."/>
            <person name="Goodrich-Blair H."/>
            <person name="Dillman A.R."/>
        </authorList>
    </citation>
    <scope>NUCLEOTIDE SEQUENCE</scope>
    <source>
        <strain evidence="17">PS9179</strain>
        <tissue evidence="17">Whole animal</tissue>
    </source>
</reference>
<evidence type="ECO:0000256" key="13">
    <source>
        <dbReference type="ARBA" id="ARBA00081406"/>
    </source>
</evidence>
<name>A0AA39GW88_9BILA</name>
<keyword evidence="9" id="KW-0802">TPR repeat</keyword>
<dbReference type="PANTHER" id="PTHR14781">
    <property type="entry name" value="INTRAFLAGELLAR TRANSPORT PROTEIN 56"/>
    <property type="match status" value="1"/>
</dbReference>